<gene>
    <name evidence="2" type="ORF">FSB_LOCUS37476</name>
</gene>
<dbReference type="EMBL" id="OIVN01003223">
    <property type="protein sequence ID" value="SPD09594.1"/>
    <property type="molecule type" value="Genomic_DNA"/>
</dbReference>
<dbReference type="InterPro" id="IPR026960">
    <property type="entry name" value="RVT-Znf"/>
</dbReference>
<dbReference type="AlphaFoldDB" id="A0A2N9HDC9"/>
<organism evidence="2">
    <name type="scientific">Fagus sylvatica</name>
    <name type="common">Beechnut</name>
    <dbReference type="NCBI Taxonomy" id="28930"/>
    <lineage>
        <taxon>Eukaryota</taxon>
        <taxon>Viridiplantae</taxon>
        <taxon>Streptophyta</taxon>
        <taxon>Embryophyta</taxon>
        <taxon>Tracheophyta</taxon>
        <taxon>Spermatophyta</taxon>
        <taxon>Magnoliopsida</taxon>
        <taxon>eudicotyledons</taxon>
        <taxon>Gunneridae</taxon>
        <taxon>Pentapetalae</taxon>
        <taxon>rosids</taxon>
        <taxon>fabids</taxon>
        <taxon>Fagales</taxon>
        <taxon>Fagaceae</taxon>
        <taxon>Fagus</taxon>
    </lineage>
</organism>
<evidence type="ECO:0000259" key="1">
    <source>
        <dbReference type="Pfam" id="PF13966"/>
    </source>
</evidence>
<name>A0A2N9HDC9_FAGSY</name>
<dbReference type="Pfam" id="PF13966">
    <property type="entry name" value="zf-RVT"/>
    <property type="match status" value="1"/>
</dbReference>
<reference evidence="2" key="1">
    <citation type="submission" date="2018-02" db="EMBL/GenBank/DDBJ databases">
        <authorList>
            <person name="Cohen D.B."/>
            <person name="Kent A.D."/>
        </authorList>
    </citation>
    <scope>NUCLEOTIDE SEQUENCE</scope>
</reference>
<protein>
    <recommendedName>
        <fullName evidence="1">Reverse transcriptase zinc-binding domain-containing protein</fullName>
    </recommendedName>
</protein>
<sequence length="226" mass="25800">MGGGLGIRNLIMFNKALLGKWLWRAIKDWELEAVVSKLDLLYSCSITWGGLDSLHWKLSRSRKFEVKVPTRVAFFTWTAALGKILTIDNLRKRKVLILDWCCMCKSGGESVNHLLLPCPITRDLWDMVFTLFGVCWVMPKGVEDSLACWAGRFGKGEAASLWKIIPHCLMWIIWCERNACTFTGVEATVPALKFSFFQTLFEWSTTFSIVHSDTMSDMLDLCSFHT</sequence>
<feature type="domain" description="Reverse transcriptase zinc-binding" evidence="1">
    <location>
        <begin position="64"/>
        <end position="125"/>
    </location>
</feature>
<accession>A0A2N9HDC9</accession>
<proteinExistence type="predicted"/>
<evidence type="ECO:0000313" key="2">
    <source>
        <dbReference type="EMBL" id="SPD09594.1"/>
    </source>
</evidence>